<name>A0A6M3M4G3_9ZZZZ</name>
<reference evidence="1" key="1">
    <citation type="submission" date="2020-03" db="EMBL/GenBank/DDBJ databases">
        <title>The deep terrestrial virosphere.</title>
        <authorList>
            <person name="Holmfeldt K."/>
            <person name="Nilsson E."/>
            <person name="Simone D."/>
            <person name="Lopez-Fernandez M."/>
            <person name="Wu X."/>
            <person name="de Brujin I."/>
            <person name="Lundin D."/>
            <person name="Andersson A."/>
            <person name="Bertilsson S."/>
            <person name="Dopson M."/>
        </authorList>
    </citation>
    <scope>NUCLEOTIDE SEQUENCE</scope>
    <source>
        <strain evidence="1">MM171B01423</strain>
    </source>
</reference>
<evidence type="ECO:0000313" key="1">
    <source>
        <dbReference type="EMBL" id="QJB02178.1"/>
    </source>
</evidence>
<dbReference type="EMBL" id="MT143764">
    <property type="protein sequence ID" value="QJB02178.1"/>
    <property type="molecule type" value="Genomic_DNA"/>
</dbReference>
<organism evidence="1">
    <name type="scientific">viral metagenome</name>
    <dbReference type="NCBI Taxonomy" id="1070528"/>
    <lineage>
        <taxon>unclassified sequences</taxon>
        <taxon>metagenomes</taxon>
        <taxon>organismal metagenomes</taxon>
    </lineage>
</organism>
<proteinExistence type="predicted"/>
<dbReference type="AlphaFoldDB" id="A0A6M3M4G3"/>
<gene>
    <name evidence="1" type="ORF">MM171B01423_0009</name>
</gene>
<accession>A0A6M3M4G3</accession>
<sequence>MSFWLKMGLVISDLECFKQSCRKNGIDYVLNEDENLFMQGMKVHAILNDTVPGGPSYRRSGFLVRDGGGYKVIIDNDPNYSSITSRLGKNGGLLTRSYAENVVRKNVAMSGGFVQSAQEQPDGSMLLRIGVA</sequence>
<protein>
    <submittedName>
        <fullName evidence="1">Uncharacterized protein</fullName>
    </submittedName>
</protein>